<dbReference type="RefSeq" id="WP_188952756.1">
    <property type="nucleotide sequence ID" value="NZ_BMIB01000003.1"/>
</dbReference>
<dbReference type="AlphaFoldDB" id="A0A917MW70"/>
<reference evidence="2" key="1">
    <citation type="journal article" date="2014" name="Int. J. Syst. Evol. Microbiol.">
        <title>Complete genome sequence of Corynebacterium casei LMG S-19264T (=DSM 44701T), isolated from a smear-ripened cheese.</title>
        <authorList>
            <consortium name="US DOE Joint Genome Institute (JGI-PGF)"/>
            <person name="Walter F."/>
            <person name="Albersmeier A."/>
            <person name="Kalinowski J."/>
            <person name="Ruckert C."/>
        </authorList>
    </citation>
    <scope>NUCLEOTIDE SEQUENCE</scope>
    <source>
        <strain evidence="2">CGMCC 1.15290</strain>
    </source>
</reference>
<comment type="caution">
    <text evidence="2">The sequence shown here is derived from an EMBL/GenBank/DDBJ whole genome shotgun (WGS) entry which is preliminary data.</text>
</comment>
<sequence>MKRFNNIYFAGCSFLLLLTACTKNELHSVEAVDQSNQAQAKVMVCTPYRGNPLYQIKVNGTRVSNTLGATTNPTPFPGGGLNTGGGSTSDYIALAPGSNKVDIVIPKAGTTTDSLLLATSTVTLDAAKKYSLFFTDTAANTAAVLVQDSLARPDSGYAKYVFVNLIPDAAALDLYIGTVKVATAVPYKGVSTSFVLPTNNTSTVWGIRTAGGATNLITYTSASSIGNQRIYTVIARGYAGITTASDVRSRKISLIYTR</sequence>
<evidence type="ECO:0000313" key="2">
    <source>
        <dbReference type="EMBL" id="GGH68784.1"/>
    </source>
</evidence>
<dbReference type="Proteomes" id="UP000627292">
    <property type="component" value="Unassembled WGS sequence"/>
</dbReference>
<dbReference type="Pfam" id="PF14344">
    <property type="entry name" value="DUF4397"/>
    <property type="match status" value="1"/>
</dbReference>
<proteinExistence type="predicted"/>
<dbReference type="PROSITE" id="PS51257">
    <property type="entry name" value="PROKAR_LIPOPROTEIN"/>
    <property type="match status" value="1"/>
</dbReference>
<dbReference type="InterPro" id="IPR025510">
    <property type="entry name" value="DUF4397"/>
</dbReference>
<evidence type="ECO:0000259" key="1">
    <source>
        <dbReference type="Pfam" id="PF14344"/>
    </source>
</evidence>
<evidence type="ECO:0000313" key="3">
    <source>
        <dbReference type="Proteomes" id="UP000627292"/>
    </source>
</evidence>
<accession>A0A917MW70</accession>
<keyword evidence="3" id="KW-1185">Reference proteome</keyword>
<dbReference type="EMBL" id="BMIB01000003">
    <property type="protein sequence ID" value="GGH68784.1"/>
    <property type="molecule type" value="Genomic_DNA"/>
</dbReference>
<protein>
    <recommendedName>
        <fullName evidence="1">DUF4397 domain-containing protein</fullName>
    </recommendedName>
</protein>
<reference evidence="2" key="2">
    <citation type="submission" date="2020-09" db="EMBL/GenBank/DDBJ databases">
        <authorList>
            <person name="Sun Q."/>
            <person name="Zhou Y."/>
        </authorList>
    </citation>
    <scope>NUCLEOTIDE SEQUENCE</scope>
    <source>
        <strain evidence="2">CGMCC 1.15290</strain>
    </source>
</reference>
<organism evidence="2 3">
    <name type="scientific">Filimonas zeae</name>
    <dbReference type="NCBI Taxonomy" id="1737353"/>
    <lineage>
        <taxon>Bacteria</taxon>
        <taxon>Pseudomonadati</taxon>
        <taxon>Bacteroidota</taxon>
        <taxon>Chitinophagia</taxon>
        <taxon>Chitinophagales</taxon>
        <taxon>Chitinophagaceae</taxon>
        <taxon>Filimonas</taxon>
    </lineage>
</organism>
<gene>
    <name evidence="2" type="ORF">GCM10011379_25410</name>
</gene>
<feature type="domain" description="DUF4397" evidence="1">
    <location>
        <begin position="85"/>
        <end position="175"/>
    </location>
</feature>
<name>A0A917MW70_9BACT</name>